<comment type="caution">
    <text evidence="2">The sequence shown here is derived from an EMBL/GenBank/DDBJ whole genome shotgun (WGS) entry which is preliminary data.</text>
</comment>
<proteinExistence type="predicted"/>
<feature type="region of interest" description="Disordered" evidence="1">
    <location>
        <begin position="33"/>
        <end position="57"/>
    </location>
</feature>
<dbReference type="AlphaFoldDB" id="A0A553H4L3"/>
<protein>
    <submittedName>
        <fullName evidence="2">Uncharacterized protein</fullName>
    </submittedName>
</protein>
<dbReference type="EMBL" id="VJOY01000001">
    <property type="protein sequence ID" value="TRX76695.1"/>
    <property type="molecule type" value="Genomic_DNA"/>
</dbReference>
<keyword evidence="3" id="KW-1185">Reference proteome</keyword>
<dbReference type="Proteomes" id="UP000315235">
    <property type="component" value="Unassembled WGS sequence"/>
</dbReference>
<sequence length="84" mass="9118">MNPDLRDSLIKGCSLALLLAAGLGFGRLYASRAKGKSGNRRQPALKGRPPLPTQRSHEPYVSFETDRKDVPGGVFNVVPLKEAE</sequence>
<organism evidence="2 3">
    <name type="scientific">Pseudomonas mangiferae</name>
    <dbReference type="NCBI Taxonomy" id="2593654"/>
    <lineage>
        <taxon>Bacteria</taxon>
        <taxon>Pseudomonadati</taxon>
        <taxon>Pseudomonadota</taxon>
        <taxon>Gammaproteobacteria</taxon>
        <taxon>Pseudomonadales</taxon>
        <taxon>Pseudomonadaceae</taxon>
        <taxon>Pseudomonas</taxon>
    </lineage>
</organism>
<evidence type="ECO:0000256" key="1">
    <source>
        <dbReference type="SAM" id="MobiDB-lite"/>
    </source>
</evidence>
<accession>A0A553H4L3</accession>
<reference evidence="2 3" key="1">
    <citation type="submission" date="2019-07" db="EMBL/GenBank/DDBJ databases">
        <title>Pseudomonas mangiferae sp. nov., isolated from bark of mango tree in Thailand.</title>
        <authorList>
            <person name="Srisuk N."/>
            <person name="Anurat P."/>
        </authorList>
    </citation>
    <scope>NUCLEOTIDE SEQUENCE [LARGE SCALE GENOMIC DNA]</scope>
    <source>
        <strain evidence="2 3">DMKU_BBB3-04</strain>
    </source>
</reference>
<dbReference type="RefSeq" id="WP_143486380.1">
    <property type="nucleotide sequence ID" value="NZ_VJOY01000001.1"/>
</dbReference>
<gene>
    <name evidence="2" type="ORF">FM069_01350</name>
</gene>
<name>A0A553H4L3_9PSED</name>
<evidence type="ECO:0000313" key="3">
    <source>
        <dbReference type="Proteomes" id="UP000315235"/>
    </source>
</evidence>
<evidence type="ECO:0000313" key="2">
    <source>
        <dbReference type="EMBL" id="TRX76695.1"/>
    </source>
</evidence>